<keyword evidence="1" id="KW-0175">Coiled coil</keyword>
<feature type="coiled-coil region" evidence="1">
    <location>
        <begin position="782"/>
        <end position="813"/>
    </location>
</feature>
<evidence type="ECO:0000256" key="1">
    <source>
        <dbReference type="SAM" id="Coils"/>
    </source>
</evidence>
<protein>
    <submittedName>
        <fullName evidence="3">Uncharacterized protein</fullName>
    </submittedName>
</protein>
<dbReference type="Gene3D" id="2.60.120.620">
    <property type="entry name" value="q2cbj1_9rhob like domain"/>
    <property type="match status" value="1"/>
</dbReference>
<proteinExistence type="predicted"/>
<organism evidence="3">
    <name type="scientific">Chromera velia CCMP2878</name>
    <dbReference type="NCBI Taxonomy" id="1169474"/>
    <lineage>
        <taxon>Eukaryota</taxon>
        <taxon>Sar</taxon>
        <taxon>Alveolata</taxon>
        <taxon>Colpodellida</taxon>
        <taxon>Chromeraceae</taxon>
        <taxon>Chromera</taxon>
    </lineage>
</organism>
<feature type="compositionally biased region" description="Basic residues" evidence="2">
    <location>
        <begin position="370"/>
        <end position="380"/>
    </location>
</feature>
<dbReference type="SUPFAM" id="SSF51197">
    <property type="entry name" value="Clavaminate synthase-like"/>
    <property type="match status" value="1"/>
</dbReference>
<feature type="region of interest" description="Disordered" evidence="2">
    <location>
        <begin position="362"/>
        <end position="444"/>
    </location>
</feature>
<dbReference type="AlphaFoldDB" id="A0A0G4I554"/>
<feature type="compositionally biased region" description="Polar residues" evidence="2">
    <location>
        <begin position="634"/>
        <end position="651"/>
    </location>
</feature>
<feature type="region of interest" description="Disordered" evidence="2">
    <location>
        <begin position="855"/>
        <end position="875"/>
    </location>
</feature>
<dbReference type="VEuPathDB" id="CryptoDB:Cvel_11092"/>
<name>A0A0G4I554_9ALVE</name>
<accession>A0A0G4I554</accession>
<evidence type="ECO:0000313" key="3">
    <source>
        <dbReference type="EMBL" id="CEM52132.1"/>
    </source>
</evidence>
<dbReference type="EMBL" id="CDMZ01005156">
    <property type="protein sequence ID" value="CEM52132.1"/>
    <property type="molecule type" value="Genomic_DNA"/>
</dbReference>
<feature type="region of interest" description="Disordered" evidence="2">
    <location>
        <begin position="620"/>
        <end position="657"/>
    </location>
</feature>
<sequence>MGPNGAVNHGGGLGPWALFALMSEDNGSRRVIRFRSMGNWERHRYLCAATGAAGSSLCSTGDAEMAKFEVVEGSVPIPSRGPSLRVFSGTASLTPAEAAQFFKQGYVQCNQVVPVDLIAQALRRINCSLGVPGNLQANPEGGKGAAPVMWEGVGQSVEILNLLLGSTGFKLAESLIGDGQVLRPHGGQVALRFPEDPEVDTPEVLPPQNWHIDGIGKGRLCPFTLLVGITLTECTEDFAGNFTVFPGSHHTIAPLVQQHGDAAFIPGSPLRPDVGPAHQMCFLSVEMMKREGKEKGNVAGLLKIVLLIVEKILLEISGQTQCFSGTTLLEHDRAEEDSEGAVARLLERLHPLPSGEKLAGIEGVNEEKGRKKRKTRRGRRFSITQWNQRQAAMSAATVDPEREPGQEESPLTPVPLKSELGPDSTMGEDESGFASPDGSDCTHHETHVSAPIASVGIFASVNAAEAKEVEIEGQQSSQVVKGERESVTTEMQALIASLCMLDDEVRRRLTERSDPTCCSVENGPEEMNGERPLPVRTECLGGEADEGEKKRKAVDNVDEISFDASVQRSLEKHPDSSTLCSEEKMNACKGEIELQIAILSAPPPAHESGDGVTEVARRTGCENEERGEDGAMQSHFQQPAMSSVSLPNSGSEQKRPTDAAVAKAVAELHKSQETYDQAYMDFTQLQLQLRTLHLQKIEPPAQVLQVLHQLEQQLQQQQEHLVNQKRRVDIFVDLQTEAQMSQRAAAVAKHQSQLSETPAHKSNGEKRIELRRKPIKKQRIWEEKLKAQIARWQEQRRSENEKVEQAAARLREREEWEASEAARLHKEKHREYWHEIRRRLKAGCSAEELDDVLHPDTPITRRFGTSRKPSIPTSQ</sequence>
<gene>
    <name evidence="3" type="ORF">Cvel_11092</name>
</gene>
<reference evidence="3" key="1">
    <citation type="submission" date="2014-11" db="EMBL/GenBank/DDBJ databases">
        <authorList>
            <person name="Otto D Thomas"/>
            <person name="Naeem Raeece"/>
        </authorList>
    </citation>
    <scope>NUCLEOTIDE SEQUENCE</scope>
</reference>
<evidence type="ECO:0000256" key="2">
    <source>
        <dbReference type="SAM" id="MobiDB-lite"/>
    </source>
</evidence>
<feature type="compositionally biased region" description="Polar residues" evidence="2">
    <location>
        <begin position="382"/>
        <end position="391"/>
    </location>
</feature>